<proteinExistence type="predicted"/>
<protein>
    <submittedName>
        <fullName evidence="4">Uncharacterized protein LOC34620982</fullName>
    </submittedName>
</protein>
<feature type="region of interest" description="Disordered" evidence="1">
    <location>
        <begin position="214"/>
        <end position="269"/>
    </location>
</feature>
<dbReference type="GeneID" id="34620982"/>
<feature type="region of interest" description="Disordered" evidence="1">
    <location>
        <begin position="59"/>
        <end position="117"/>
    </location>
</feature>
<evidence type="ECO:0000256" key="2">
    <source>
        <dbReference type="SAM" id="SignalP"/>
    </source>
</evidence>
<sequence>MRGFVVLCAALFSMQGSFCIALLPKQRSQDLPFINTLSRQVHSLQFKALPSPSHFRSAALPPSSCPSSSLVHRRKEPFRFPESPRNKPTTASASPDGPSCGQTEHNMPPTAPLLVHSAPKPLSSSGILPVVAVGGRWCLLLYNATGGSKANVLTDFGGKREYVEPSGHLAPPPPPSGIRSPTQTLETPTACAARELYEETGGLWGLGALVSPPIGPRPRAPVPVQSIDPRSKRNKKKNKAREQGQCSNEKQIQQHKYEESSVQQRTQKERDVEALLESLSLECSSESCGPTVTSGAQRGSPTRIEDPLKDILDACKEVRNLGGTSAYGALWGALVYPIGPSLRDCLTGLSGSVVCPCLATFSFGTLERDRYSCTLRHLSFIPSSLFLNLRGEEGEGAERNRRFFLMHLGCSESNQRQPPELPLFHIRLRTRNRAALFQKIIQTPVMGTSGEGLALQSMCIANESCIPLPIRDTADGGPHQVALTKTLEEDPSDARGIEPSSPGGPCRRAQNGTPHKTLARGPTGESVEPPTNLLDVLLPSRSFILHSASALRKYLREHTRGLMSRCGGYKKDFVNPAQSFGFVGEEAAVGALLKSSLW</sequence>
<gene>
    <name evidence="4" type="primary">LOC34620982</name>
</gene>
<feature type="region of interest" description="Disordered" evidence="1">
    <location>
        <begin position="164"/>
        <end position="183"/>
    </location>
</feature>
<feature type="signal peptide" evidence="2">
    <location>
        <begin position="1"/>
        <end position="19"/>
    </location>
</feature>
<keyword evidence="3" id="KW-1185">Reference proteome</keyword>
<feature type="compositionally biased region" description="Low complexity" evidence="1">
    <location>
        <begin position="59"/>
        <end position="70"/>
    </location>
</feature>
<accession>A0A6P6RXU9</accession>
<feature type="region of interest" description="Disordered" evidence="1">
    <location>
        <begin position="489"/>
        <end position="530"/>
    </location>
</feature>
<evidence type="ECO:0000256" key="1">
    <source>
        <dbReference type="SAM" id="MobiDB-lite"/>
    </source>
</evidence>
<dbReference type="AlphaFoldDB" id="A0A6P6RXU9"/>
<name>A0A6P6RXU9_9EIME</name>
<dbReference type="Proteomes" id="UP000515125">
    <property type="component" value="Unplaced"/>
</dbReference>
<evidence type="ECO:0000313" key="3">
    <source>
        <dbReference type="Proteomes" id="UP000515125"/>
    </source>
</evidence>
<evidence type="ECO:0000313" key="4">
    <source>
        <dbReference type="RefSeq" id="XP_026192731.1"/>
    </source>
</evidence>
<dbReference type="RefSeq" id="XP_026192731.1">
    <property type="nucleotide sequence ID" value="XM_026336946.1"/>
</dbReference>
<dbReference type="OrthoDB" id="332814at2759"/>
<feature type="chain" id="PRO_5028144703" evidence="2">
    <location>
        <begin position="20"/>
        <end position="598"/>
    </location>
</feature>
<organism evidence="3 4">
    <name type="scientific">Cyclospora cayetanensis</name>
    <dbReference type="NCBI Taxonomy" id="88456"/>
    <lineage>
        <taxon>Eukaryota</taxon>
        <taxon>Sar</taxon>
        <taxon>Alveolata</taxon>
        <taxon>Apicomplexa</taxon>
        <taxon>Conoidasida</taxon>
        <taxon>Coccidia</taxon>
        <taxon>Eucoccidiorida</taxon>
        <taxon>Eimeriorina</taxon>
        <taxon>Eimeriidae</taxon>
        <taxon>Cyclospora</taxon>
    </lineage>
</organism>
<keyword evidence="2" id="KW-0732">Signal</keyword>
<reference evidence="4" key="1">
    <citation type="submission" date="2025-08" db="UniProtKB">
        <authorList>
            <consortium name="RefSeq"/>
        </authorList>
    </citation>
    <scope>IDENTIFICATION</scope>
</reference>